<dbReference type="GO" id="GO:0043952">
    <property type="term" value="P:protein transport by the Sec complex"/>
    <property type="evidence" value="ECO:0007669"/>
    <property type="project" value="UniProtKB-UniRule"/>
</dbReference>
<dbReference type="GO" id="GO:0008320">
    <property type="term" value="F:protein transmembrane transporter activity"/>
    <property type="evidence" value="ECO:0007669"/>
    <property type="project" value="UniProtKB-UniRule"/>
</dbReference>
<name>A5EX76_DICNV</name>
<comment type="similarity">
    <text evidence="9">Belongs to the SecE/SEC61-gamma family.</text>
</comment>
<dbReference type="PANTHER" id="PTHR33910:SF1">
    <property type="entry name" value="PROTEIN TRANSLOCASE SUBUNIT SECE"/>
    <property type="match status" value="1"/>
</dbReference>
<dbReference type="RefSeq" id="WP_012031583.1">
    <property type="nucleotide sequence ID" value="NC_009446.1"/>
</dbReference>
<comment type="subcellular location">
    <subcellularLocation>
        <location evidence="1">Membrane</location>
    </subcellularLocation>
</comment>
<evidence type="ECO:0000256" key="6">
    <source>
        <dbReference type="ARBA" id="ARBA00022989"/>
    </source>
</evidence>
<sequence length="123" mass="13801">MSTIENETARPLSGIFTALAVFLFLGGFYLSGSIFLAAQAWYVRFLAVVIGCVSATGALSQTEYWQKIRSLARGARIEMRKVFWPGKQEWLRATGMVFAVVIVFAIFLLTVDMLLAWLIRMVL</sequence>
<evidence type="ECO:0000256" key="1">
    <source>
        <dbReference type="ARBA" id="ARBA00004370"/>
    </source>
</evidence>
<keyword evidence="11" id="KW-1185">Reference proteome</keyword>
<keyword evidence="2 9" id="KW-0813">Transport</keyword>
<dbReference type="Pfam" id="PF00584">
    <property type="entry name" value="SecE"/>
    <property type="match status" value="1"/>
</dbReference>
<proteinExistence type="inferred from homology"/>
<dbReference type="EMBL" id="CP000513">
    <property type="protein sequence ID" value="ABQ13297.1"/>
    <property type="molecule type" value="Genomic_DNA"/>
</dbReference>
<dbReference type="PRINTS" id="PR01650">
    <property type="entry name" value="SECETRNLCASE"/>
</dbReference>
<dbReference type="OrthoDB" id="9806365at2"/>
<accession>A5EX76</accession>
<evidence type="ECO:0000313" key="10">
    <source>
        <dbReference type="EMBL" id="ABQ13297.1"/>
    </source>
</evidence>
<reference evidence="10 11" key="1">
    <citation type="journal article" date="2007" name="Nat. Biotechnol.">
        <title>Genome sequence and identification of candidate vaccine antigens from the animal pathogen Dichelobacter nodosus.</title>
        <authorList>
            <person name="Myers G.S."/>
            <person name="Parker D."/>
            <person name="Al-Hasani K."/>
            <person name="Kennan R.M."/>
            <person name="Seemann T."/>
            <person name="Ren Q."/>
            <person name="Badger J.H."/>
            <person name="Selengut J.D."/>
            <person name="Deboy R.T."/>
            <person name="Tettelin H."/>
            <person name="Boyce J.D."/>
            <person name="McCarl V.P."/>
            <person name="Han X."/>
            <person name="Nelson W.C."/>
            <person name="Madupu R."/>
            <person name="Mohamoud Y."/>
            <person name="Holley T."/>
            <person name="Fedorova N."/>
            <person name="Khouri H."/>
            <person name="Bottomley S.P."/>
            <person name="Whittington R.J."/>
            <person name="Adler B."/>
            <person name="Songer J.G."/>
            <person name="Rood J.I."/>
            <person name="Paulsen I.T."/>
        </authorList>
    </citation>
    <scope>NUCLEOTIDE SEQUENCE [LARGE SCALE GENOMIC DNA]</scope>
    <source>
        <strain evidence="10 11">VCS1703A</strain>
    </source>
</reference>
<dbReference type="GO" id="GO:0006605">
    <property type="term" value="P:protein targeting"/>
    <property type="evidence" value="ECO:0007669"/>
    <property type="project" value="UniProtKB-UniRule"/>
</dbReference>
<dbReference type="eggNOG" id="COG0690">
    <property type="taxonomic scope" value="Bacteria"/>
</dbReference>
<dbReference type="HOGENOM" id="CLU_113663_0_1_6"/>
<dbReference type="GO" id="GO:0005886">
    <property type="term" value="C:plasma membrane"/>
    <property type="evidence" value="ECO:0007669"/>
    <property type="project" value="UniProtKB-UniRule"/>
</dbReference>
<dbReference type="InterPro" id="IPR001901">
    <property type="entry name" value="Translocase_SecE/Sec61-g"/>
</dbReference>
<keyword evidence="5 9" id="KW-0653">Protein transport</keyword>
<organism evidence="10 11">
    <name type="scientific">Dichelobacter nodosus (strain VCS1703A)</name>
    <dbReference type="NCBI Taxonomy" id="246195"/>
    <lineage>
        <taxon>Bacteria</taxon>
        <taxon>Pseudomonadati</taxon>
        <taxon>Pseudomonadota</taxon>
        <taxon>Gammaproteobacteria</taxon>
        <taxon>Cardiobacteriales</taxon>
        <taxon>Cardiobacteriaceae</taxon>
        <taxon>Dichelobacter</taxon>
    </lineage>
</organism>
<dbReference type="STRING" id="246195.DNO_1288"/>
<dbReference type="HAMAP" id="MF_00422">
    <property type="entry name" value="SecE"/>
    <property type="match status" value="1"/>
</dbReference>
<keyword evidence="4 9" id="KW-0812">Transmembrane</keyword>
<evidence type="ECO:0000256" key="7">
    <source>
        <dbReference type="ARBA" id="ARBA00023010"/>
    </source>
</evidence>
<keyword evidence="7 9" id="KW-0811">Translocation</keyword>
<feature type="transmembrane region" description="Helical" evidence="9">
    <location>
        <begin position="97"/>
        <end position="119"/>
    </location>
</feature>
<evidence type="ECO:0000256" key="9">
    <source>
        <dbReference type="HAMAP-Rule" id="MF_00422"/>
    </source>
</evidence>
<evidence type="ECO:0000256" key="8">
    <source>
        <dbReference type="ARBA" id="ARBA00023136"/>
    </source>
</evidence>
<evidence type="ECO:0000256" key="3">
    <source>
        <dbReference type="ARBA" id="ARBA00022475"/>
    </source>
</evidence>
<evidence type="ECO:0000256" key="4">
    <source>
        <dbReference type="ARBA" id="ARBA00022692"/>
    </source>
</evidence>
<protein>
    <recommendedName>
        <fullName evidence="9">Protein translocase subunit SecE</fullName>
    </recommendedName>
</protein>
<comment type="function">
    <text evidence="9">Essential subunit of the Sec protein translocation channel SecYEG. Clamps together the 2 halves of SecY. May contact the channel plug during translocation.</text>
</comment>
<dbReference type="InterPro" id="IPR038379">
    <property type="entry name" value="SecE_sf"/>
</dbReference>
<dbReference type="GO" id="GO:0065002">
    <property type="term" value="P:intracellular protein transmembrane transport"/>
    <property type="evidence" value="ECO:0007669"/>
    <property type="project" value="UniProtKB-UniRule"/>
</dbReference>
<gene>
    <name evidence="9 10" type="primary">secE</name>
    <name evidence="10" type="ordered locus">DNO_1288</name>
</gene>
<evidence type="ECO:0000313" key="11">
    <source>
        <dbReference type="Proteomes" id="UP000000248"/>
    </source>
</evidence>
<dbReference type="InterPro" id="IPR005807">
    <property type="entry name" value="SecE_bac"/>
</dbReference>
<keyword evidence="9" id="KW-0997">Cell inner membrane</keyword>
<keyword evidence="6 9" id="KW-1133">Transmembrane helix</keyword>
<dbReference type="AlphaFoldDB" id="A5EX76"/>
<dbReference type="NCBIfam" id="TIGR00964">
    <property type="entry name" value="secE_bact"/>
    <property type="match status" value="1"/>
</dbReference>
<comment type="subunit">
    <text evidence="9">Component of the Sec protein translocase complex. Heterotrimer consisting of SecY, SecE and SecG subunits. The heterotrimers can form oligomers, although 1 heterotrimer is thought to be able to translocate proteins. Interacts with the ribosome. Interacts with SecDF, and other proteins may be involved. Interacts with SecA.</text>
</comment>
<dbReference type="GO" id="GO:0009306">
    <property type="term" value="P:protein secretion"/>
    <property type="evidence" value="ECO:0007669"/>
    <property type="project" value="UniProtKB-UniRule"/>
</dbReference>
<feature type="transmembrane region" description="Helical" evidence="9">
    <location>
        <begin position="12"/>
        <end position="35"/>
    </location>
</feature>
<evidence type="ECO:0000256" key="2">
    <source>
        <dbReference type="ARBA" id="ARBA00022448"/>
    </source>
</evidence>
<evidence type="ECO:0000256" key="5">
    <source>
        <dbReference type="ARBA" id="ARBA00022927"/>
    </source>
</evidence>
<feature type="transmembrane region" description="Helical" evidence="9">
    <location>
        <begin position="41"/>
        <end position="59"/>
    </location>
</feature>
<comment type="caution">
    <text evidence="9">Lacks conserved residue(s) required for the propagation of feature annotation.</text>
</comment>
<dbReference type="PANTHER" id="PTHR33910">
    <property type="entry name" value="PROTEIN TRANSLOCASE SUBUNIT SECE"/>
    <property type="match status" value="1"/>
</dbReference>
<dbReference type="KEGG" id="dno:DNO_1288"/>
<keyword evidence="8 9" id="KW-0472">Membrane</keyword>
<keyword evidence="3 9" id="KW-1003">Cell membrane</keyword>
<dbReference type="Proteomes" id="UP000000248">
    <property type="component" value="Chromosome"/>
</dbReference>
<dbReference type="Gene3D" id="1.20.5.1030">
    <property type="entry name" value="Preprotein translocase secy subunit"/>
    <property type="match status" value="1"/>
</dbReference>